<name>A0A3P7K6B1_THECL</name>
<evidence type="ECO:0000256" key="1">
    <source>
        <dbReference type="ARBA" id="ARBA00000374"/>
    </source>
</evidence>
<dbReference type="InterPro" id="IPR011876">
    <property type="entry name" value="IsopentenylPP_isomerase_typ1"/>
</dbReference>
<evidence type="ECO:0000313" key="10">
    <source>
        <dbReference type="Proteomes" id="UP000276776"/>
    </source>
</evidence>
<organism evidence="9 10">
    <name type="scientific">Thelazia callipaeda</name>
    <name type="common">Oriental eyeworm</name>
    <name type="synonym">Parasitic nematode</name>
    <dbReference type="NCBI Taxonomy" id="103827"/>
    <lineage>
        <taxon>Eukaryota</taxon>
        <taxon>Metazoa</taxon>
        <taxon>Ecdysozoa</taxon>
        <taxon>Nematoda</taxon>
        <taxon>Chromadorea</taxon>
        <taxon>Rhabditida</taxon>
        <taxon>Spirurina</taxon>
        <taxon>Spiruromorpha</taxon>
        <taxon>Thelazioidea</taxon>
        <taxon>Thelaziidae</taxon>
        <taxon>Thelazia</taxon>
    </lineage>
</organism>
<keyword evidence="7" id="KW-0413">Isomerase</keyword>
<evidence type="ECO:0000256" key="7">
    <source>
        <dbReference type="ARBA" id="ARBA00023235"/>
    </source>
</evidence>
<dbReference type="EMBL" id="UYYF01000860">
    <property type="protein sequence ID" value="VDM99223.1"/>
    <property type="molecule type" value="Genomic_DNA"/>
</dbReference>
<sequence length="156" mass="18154">MFFRQKGYNLFKPAVVNVQNNYLDEQCIIVDENDKPLRSGSKRYCHSVETLSLHRAFSIFLFTKNRELILQRRAAQKITFPLVWTNACCSHPLWNENEMSTDENNVGIRRAAKRKLSHELGIHAVDIGRMKVRNFVLVYNVSKIFDNSVSNVFKFG</sequence>
<evidence type="ECO:0000259" key="8">
    <source>
        <dbReference type="PROSITE" id="PS51462"/>
    </source>
</evidence>
<dbReference type="InterPro" id="IPR000086">
    <property type="entry name" value="NUDIX_hydrolase_dom"/>
</dbReference>
<evidence type="ECO:0000256" key="3">
    <source>
        <dbReference type="ARBA" id="ARBA00004826"/>
    </source>
</evidence>
<proteinExistence type="inferred from homology"/>
<dbReference type="STRING" id="103827.A0A3P7K6B1"/>
<dbReference type="EC" id="5.3.3.2" evidence="5"/>
<gene>
    <name evidence="9" type="ORF">TCLT_LOCUS2983</name>
</gene>
<dbReference type="GO" id="GO:0005737">
    <property type="term" value="C:cytoplasm"/>
    <property type="evidence" value="ECO:0007669"/>
    <property type="project" value="TreeGrafter"/>
</dbReference>
<dbReference type="Proteomes" id="UP000276776">
    <property type="component" value="Unassembled WGS sequence"/>
</dbReference>
<reference evidence="9 10" key="1">
    <citation type="submission" date="2018-11" db="EMBL/GenBank/DDBJ databases">
        <authorList>
            <consortium name="Pathogen Informatics"/>
        </authorList>
    </citation>
    <scope>NUCLEOTIDE SEQUENCE [LARGE SCALE GENOMIC DNA]</scope>
</reference>
<dbReference type="PANTHER" id="PTHR10885:SF0">
    <property type="entry name" value="ISOPENTENYL-DIPHOSPHATE DELTA-ISOMERASE"/>
    <property type="match status" value="1"/>
</dbReference>
<comment type="pathway">
    <text evidence="3">Isoprenoid biosynthesis; dimethylallyl diphosphate biosynthesis; dimethylallyl diphosphate from isopentenyl diphosphate: step 1/1.</text>
</comment>
<dbReference type="Gene3D" id="3.90.79.10">
    <property type="entry name" value="Nucleoside Triphosphate Pyrophosphohydrolase"/>
    <property type="match status" value="1"/>
</dbReference>
<feature type="domain" description="Nudix hydrolase" evidence="8">
    <location>
        <begin position="52"/>
        <end position="156"/>
    </location>
</feature>
<evidence type="ECO:0000256" key="6">
    <source>
        <dbReference type="ARBA" id="ARBA00023229"/>
    </source>
</evidence>
<evidence type="ECO:0000256" key="5">
    <source>
        <dbReference type="ARBA" id="ARBA00012057"/>
    </source>
</evidence>
<dbReference type="OrthoDB" id="510307at2759"/>
<comment type="similarity">
    <text evidence="4">Belongs to the IPP isomerase type 1 family.</text>
</comment>
<evidence type="ECO:0000313" key="9">
    <source>
        <dbReference type="EMBL" id="VDM99223.1"/>
    </source>
</evidence>
<dbReference type="GO" id="GO:0004452">
    <property type="term" value="F:isopentenyl-diphosphate delta-isomerase activity"/>
    <property type="evidence" value="ECO:0007669"/>
    <property type="project" value="UniProtKB-EC"/>
</dbReference>
<dbReference type="CDD" id="cd02885">
    <property type="entry name" value="NUDIX_IPP_Isomerase"/>
    <property type="match status" value="1"/>
</dbReference>
<dbReference type="SUPFAM" id="SSF55811">
    <property type="entry name" value="Nudix"/>
    <property type="match status" value="1"/>
</dbReference>
<dbReference type="InterPro" id="IPR015797">
    <property type="entry name" value="NUDIX_hydrolase-like_dom_sf"/>
</dbReference>
<comment type="catalytic activity">
    <reaction evidence="1">
        <text>isopentenyl diphosphate = dimethylallyl diphosphate</text>
        <dbReference type="Rhea" id="RHEA:23284"/>
        <dbReference type="ChEBI" id="CHEBI:57623"/>
        <dbReference type="ChEBI" id="CHEBI:128769"/>
        <dbReference type="EC" id="5.3.3.2"/>
    </reaction>
</comment>
<dbReference type="GO" id="GO:0009240">
    <property type="term" value="P:isopentenyl diphosphate biosynthetic process"/>
    <property type="evidence" value="ECO:0007669"/>
    <property type="project" value="TreeGrafter"/>
</dbReference>
<keyword evidence="10" id="KW-1185">Reference proteome</keyword>
<dbReference type="PROSITE" id="PS51462">
    <property type="entry name" value="NUDIX"/>
    <property type="match status" value="1"/>
</dbReference>
<accession>A0A3P7K6B1</accession>
<dbReference type="NCBIfam" id="TIGR02150">
    <property type="entry name" value="IPP_isom_1"/>
    <property type="match status" value="1"/>
</dbReference>
<keyword evidence="6" id="KW-0414">Isoprene biosynthesis</keyword>
<evidence type="ECO:0000256" key="4">
    <source>
        <dbReference type="ARBA" id="ARBA00007579"/>
    </source>
</evidence>
<dbReference type="PANTHER" id="PTHR10885">
    <property type="entry name" value="ISOPENTENYL-DIPHOSPHATE DELTA-ISOMERASE"/>
    <property type="match status" value="1"/>
</dbReference>
<dbReference type="GO" id="GO:0050992">
    <property type="term" value="P:dimethylallyl diphosphate biosynthetic process"/>
    <property type="evidence" value="ECO:0007669"/>
    <property type="project" value="UniProtKB-UniPathway"/>
</dbReference>
<dbReference type="AlphaFoldDB" id="A0A3P7K6B1"/>
<evidence type="ECO:0000256" key="2">
    <source>
        <dbReference type="ARBA" id="ARBA00003951"/>
    </source>
</evidence>
<protein>
    <recommendedName>
        <fullName evidence="5">isopentenyl-diphosphate Delta-isomerase</fullName>
        <ecNumber evidence="5">5.3.3.2</ecNumber>
    </recommendedName>
</protein>
<comment type="function">
    <text evidence="2">Catalyzes the 1,3-allylic rearrangement of the homoallylic substrate isopentenyl (IPP) to its highly electrophilic allylic isomer, dimethylallyl diphosphate (DMAPP).</text>
</comment>
<dbReference type="UniPathway" id="UPA00059">
    <property type="reaction ID" value="UER00104"/>
</dbReference>